<reference evidence="2" key="1">
    <citation type="submission" date="2020-05" db="UniProtKB">
        <authorList>
            <consortium name="EnsemblMetazoa"/>
        </authorList>
    </citation>
    <scope>IDENTIFICATION</scope>
    <source>
        <strain evidence="2">USDA</strain>
    </source>
</reference>
<accession>A0A1S4MY43</accession>
<protein>
    <submittedName>
        <fullName evidence="2">Uncharacterized protein</fullName>
    </submittedName>
</protein>
<proteinExistence type="predicted"/>
<sequence length="410" mass="45187">MKTVNEVAKHYFDTLNPLAERISTDILNIKKINQNLWNNLSVDEQNQIINENLVYPEAILKYALNTDPCQQNINISLEGNVTGAKYVVDENTGVSWRDEHSAPFSWKTPSQIDLTIFTSSNGDNVITNGGFNITKTRQTYVANELQQSDKNLQLKLDKSDTLSIGKSSNNNNNNKSDLKTLNLSPESANVVLVGTCSKLSGFCSKLKFMPSKSYSYEVQTVLTTPTVSSSNDTGFLDKIKASAVLKIQNTLKFVGSKSSDLKKSSNANGVNVNGDNDTQNLVQFKCPATIVKMNKPSPKVSKPKSPPPPPPVLNLPLKTETENSNDSIVKTMNEEDNCYDEVDSEEKSLLGNNESRKSLNVSDCDKNDFESNVKHEISGDLNSLSTECTPLSGPNIDIIPKSGFDFLDNW</sequence>
<dbReference type="InParanoid" id="A0A1S4MY43"/>
<dbReference type="EMBL" id="AAZO01006253">
    <property type="status" value="NOT_ANNOTATED_CDS"/>
    <property type="molecule type" value="Genomic_DNA"/>
</dbReference>
<dbReference type="AlphaFoldDB" id="A0A1S4MY43"/>
<dbReference type="Pfam" id="PF15797">
    <property type="entry name" value="DUF4706"/>
    <property type="match status" value="1"/>
</dbReference>
<dbReference type="Proteomes" id="UP000009046">
    <property type="component" value="Unassembled WGS sequence"/>
</dbReference>
<evidence type="ECO:0000256" key="1">
    <source>
        <dbReference type="SAM" id="MobiDB-lite"/>
    </source>
</evidence>
<evidence type="ECO:0000313" key="2">
    <source>
        <dbReference type="EnsemblMetazoa" id="PHUM514150-PA"/>
    </source>
</evidence>
<dbReference type="PANTHER" id="PTHR34394:SF1">
    <property type="entry name" value="SIMILAR TO RIKEN CDNA 2310022B05"/>
    <property type="match status" value="1"/>
</dbReference>
<dbReference type="EnsemblMetazoa" id="PHUM514150-RA">
    <property type="protein sequence ID" value="PHUM514150-PA"/>
    <property type="gene ID" value="PHUM514150"/>
</dbReference>
<dbReference type="PANTHER" id="PTHR34394">
    <property type="entry name" value="SIMILAR TO RIKEN CDNA 2310022B05"/>
    <property type="match status" value="1"/>
</dbReference>
<evidence type="ECO:0000313" key="3">
    <source>
        <dbReference type="Proteomes" id="UP000009046"/>
    </source>
</evidence>
<dbReference type="InterPro" id="IPR031600">
    <property type="entry name" value="DUF4706"/>
</dbReference>
<name>A0A1S4MY43_PEDHC</name>
<feature type="compositionally biased region" description="Pro residues" evidence="1">
    <location>
        <begin position="304"/>
        <end position="313"/>
    </location>
</feature>
<keyword evidence="3" id="KW-1185">Reference proteome</keyword>
<organism evidence="2 3">
    <name type="scientific">Pediculus humanus subsp. corporis</name>
    <name type="common">Body louse</name>
    <dbReference type="NCBI Taxonomy" id="121224"/>
    <lineage>
        <taxon>Eukaryota</taxon>
        <taxon>Metazoa</taxon>
        <taxon>Ecdysozoa</taxon>
        <taxon>Arthropoda</taxon>
        <taxon>Hexapoda</taxon>
        <taxon>Insecta</taxon>
        <taxon>Pterygota</taxon>
        <taxon>Neoptera</taxon>
        <taxon>Paraneoptera</taxon>
        <taxon>Psocodea</taxon>
        <taxon>Troctomorpha</taxon>
        <taxon>Phthiraptera</taxon>
        <taxon>Anoplura</taxon>
        <taxon>Pediculidae</taxon>
        <taxon>Pediculus</taxon>
    </lineage>
</organism>
<feature type="region of interest" description="Disordered" evidence="1">
    <location>
        <begin position="293"/>
        <end position="322"/>
    </location>
</feature>
<dbReference type="VEuPathDB" id="VectorBase:PHUM514150"/>